<feature type="region of interest" description="Disordered" evidence="1">
    <location>
        <begin position="285"/>
        <end position="309"/>
    </location>
</feature>
<feature type="compositionally biased region" description="Basic and acidic residues" evidence="1">
    <location>
        <begin position="184"/>
        <end position="193"/>
    </location>
</feature>
<dbReference type="AlphaFoldDB" id="A0A382A7Y0"/>
<evidence type="ECO:0000313" key="2">
    <source>
        <dbReference type="EMBL" id="SVA97656.1"/>
    </source>
</evidence>
<feature type="region of interest" description="Disordered" evidence="1">
    <location>
        <begin position="358"/>
        <end position="388"/>
    </location>
</feature>
<dbReference type="EMBL" id="UINC01024296">
    <property type="protein sequence ID" value="SVA97656.1"/>
    <property type="molecule type" value="Genomic_DNA"/>
</dbReference>
<organism evidence="2">
    <name type="scientific">marine metagenome</name>
    <dbReference type="NCBI Taxonomy" id="408172"/>
    <lineage>
        <taxon>unclassified sequences</taxon>
        <taxon>metagenomes</taxon>
        <taxon>ecological metagenomes</taxon>
    </lineage>
</organism>
<evidence type="ECO:0000256" key="1">
    <source>
        <dbReference type="SAM" id="MobiDB-lite"/>
    </source>
</evidence>
<dbReference type="PROSITE" id="PS51257">
    <property type="entry name" value="PROKAR_LIPOPROTEIN"/>
    <property type="match status" value="1"/>
</dbReference>
<feature type="region of interest" description="Disordered" evidence="1">
    <location>
        <begin position="210"/>
        <end position="233"/>
    </location>
</feature>
<feature type="compositionally biased region" description="Polar residues" evidence="1">
    <location>
        <begin position="372"/>
        <end position="382"/>
    </location>
</feature>
<name>A0A382A7Y0_9ZZZZ</name>
<proteinExistence type="predicted"/>
<protein>
    <submittedName>
        <fullName evidence="2">Uncharacterized protein</fullName>
    </submittedName>
</protein>
<reference evidence="2" key="1">
    <citation type="submission" date="2018-05" db="EMBL/GenBank/DDBJ databases">
        <authorList>
            <person name="Lanie J.A."/>
            <person name="Ng W.-L."/>
            <person name="Kazmierczak K.M."/>
            <person name="Andrzejewski T.M."/>
            <person name="Davidsen T.M."/>
            <person name="Wayne K.J."/>
            <person name="Tettelin H."/>
            <person name="Glass J.I."/>
            <person name="Rusch D."/>
            <person name="Podicherti R."/>
            <person name="Tsui H.-C.T."/>
            <person name="Winkler M.E."/>
        </authorList>
    </citation>
    <scope>NUCLEOTIDE SEQUENCE</scope>
</reference>
<gene>
    <name evidence="2" type="ORF">METZ01_LOCUS150510</name>
</gene>
<feature type="region of interest" description="Disordered" evidence="1">
    <location>
        <begin position="143"/>
        <end position="193"/>
    </location>
</feature>
<accession>A0A382A7Y0</accession>
<feature type="compositionally biased region" description="Acidic residues" evidence="1">
    <location>
        <begin position="168"/>
        <end position="183"/>
    </location>
</feature>
<sequence>MKTNAKTAVVLSASLLAGLGCAPACFAEKARFYSSKGSSMFKSRARDIRSGVGRSSLNRAKSLSSVDIALYPVGARSMDRATSKKLLELFDQKNNWMFQDFSGDDKTGDAGDEWSKENDLLGAEDSSQQNPFFKSRGVVQDFIRSDGQEKRNSKKSRRRGQPKRLPGEEDEDDLTESEFELSPDEFKEDSKKKEASLFLARSPFAAKTALADFSPFSRKSTKSTDPFKPLRNRVGQEGERLGGRLEAGQSLGQAGAVGNIGFFQQQKKNGGSFIDSKNFFNTSPGGTSRRALGLDPMSFGSGLAPKPSTPVTGVGVGGITAGFKLPSGLAAPASVNNPFSSAFAAPPAAARRELPLLFQPRDREQPAIRSGLLNQKPGTSANKSRRGF</sequence>
<feature type="compositionally biased region" description="Basic residues" evidence="1">
    <location>
        <begin position="152"/>
        <end position="162"/>
    </location>
</feature>